<dbReference type="Proteomes" id="UP000799423">
    <property type="component" value="Unassembled WGS sequence"/>
</dbReference>
<dbReference type="OrthoDB" id="4161589at2759"/>
<proteinExistence type="predicted"/>
<dbReference type="Gene3D" id="4.10.240.10">
    <property type="entry name" value="Zn(2)-C6 fungal-type DNA-binding domain"/>
    <property type="match status" value="1"/>
</dbReference>
<keyword evidence="2" id="KW-1185">Reference proteome</keyword>
<dbReference type="GO" id="GO:0008270">
    <property type="term" value="F:zinc ion binding"/>
    <property type="evidence" value="ECO:0007669"/>
    <property type="project" value="InterPro"/>
</dbReference>
<organism evidence="1 2">
    <name type="scientific">Plenodomus tracheiphilus IPT5</name>
    <dbReference type="NCBI Taxonomy" id="1408161"/>
    <lineage>
        <taxon>Eukaryota</taxon>
        <taxon>Fungi</taxon>
        <taxon>Dikarya</taxon>
        <taxon>Ascomycota</taxon>
        <taxon>Pezizomycotina</taxon>
        <taxon>Dothideomycetes</taxon>
        <taxon>Pleosporomycetidae</taxon>
        <taxon>Pleosporales</taxon>
        <taxon>Pleosporineae</taxon>
        <taxon>Leptosphaeriaceae</taxon>
        <taxon>Plenodomus</taxon>
    </lineage>
</organism>
<gene>
    <name evidence="1" type="ORF">T440DRAFT_484321</name>
</gene>
<dbReference type="EMBL" id="MU006396">
    <property type="protein sequence ID" value="KAF2844246.1"/>
    <property type="molecule type" value="Genomic_DNA"/>
</dbReference>
<protein>
    <submittedName>
        <fullName evidence="1">Uncharacterized protein</fullName>
    </submittedName>
</protein>
<reference evidence="1" key="1">
    <citation type="submission" date="2020-01" db="EMBL/GenBank/DDBJ databases">
        <authorList>
            <consortium name="DOE Joint Genome Institute"/>
            <person name="Haridas S."/>
            <person name="Albert R."/>
            <person name="Binder M."/>
            <person name="Bloem J."/>
            <person name="Labutti K."/>
            <person name="Salamov A."/>
            <person name="Andreopoulos B."/>
            <person name="Baker S.E."/>
            <person name="Barry K."/>
            <person name="Bills G."/>
            <person name="Bluhm B.H."/>
            <person name="Cannon C."/>
            <person name="Castanera R."/>
            <person name="Culley D.E."/>
            <person name="Daum C."/>
            <person name="Ezra D."/>
            <person name="Gonzalez J.B."/>
            <person name="Henrissat B."/>
            <person name="Kuo A."/>
            <person name="Liang C."/>
            <person name="Lipzen A."/>
            <person name="Lutzoni F."/>
            <person name="Magnuson J."/>
            <person name="Mondo S."/>
            <person name="Nolan M."/>
            <person name="Ohm R."/>
            <person name="Pangilinan J."/>
            <person name="Park H.-J."/>
            <person name="Ramirez L."/>
            <person name="Alfaro M."/>
            <person name="Sun H."/>
            <person name="Tritt A."/>
            <person name="Yoshinaga Y."/>
            <person name="Zwiers L.-H."/>
            <person name="Turgeon B.G."/>
            <person name="Goodwin S.B."/>
            <person name="Spatafora J.W."/>
            <person name="Crous P.W."/>
            <person name="Grigoriev I.V."/>
        </authorList>
    </citation>
    <scope>NUCLEOTIDE SEQUENCE</scope>
    <source>
        <strain evidence="1">IPT5</strain>
    </source>
</reference>
<dbReference type="GO" id="GO:0000981">
    <property type="term" value="F:DNA-binding transcription factor activity, RNA polymerase II-specific"/>
    <property type="evidence" value="ECO:0007669"/>
    <property type="project" value="InterPro"/>
</dbReference>
<evidence type="ECO:0000313" key="1">
    <source>
        <dbReference type="EMBL" id="KAF2844246.1"/>
    </source>
</evidence>
<evidence type="ECO:0000313" key="2">
    <source>
        <dbReference type="Proteomes" id="UP000799423"/>
    </source>
</evidence>
<dbReference type="InterPro" id="IPR036864">
    <property type="entry name" value="Zn2-C6_fun-type_DNA-bd_sf"/>
</dbReference>
<sequence>MAPSPNHCDYRMMRICGVIVGSISASSSQLAHHALFPAPTCLYQLSLGCADAMDRDDAAHERQLACRRAPSSQGLRRSLVGPGSALASARFLPRPTHHRRPSGTRLRDSCVRQLRQLEPWSGREQYFAAAFLLSRSCSIHFNELGSKLTHLCESHITPAEESPVVFGFVTRGTLGTCPFTDMFALDPSQAAGLLSVTITQCDGVRPGCGSCQTKNLHCVYGLTEDQRSTTQLRAHIRRLDEEVNGLRSIAPLLARASDQTAAALWADEVKKNGFARHSADEVRTALGGSIPVHIDTEGELYCTLDDINPIPNMVDVMPGVPFSKTGRIIPQLSTSAELSYMTGNTTEGITPANTFLPGLWNDMSVDSYRWDEVLEGL</sequence>
<dbReference type="AlphaFoldDB" id="A0A6A7AM69"/>
<accession>A0A6A7AM69</accession>
<name>A0A6A7AM69_9PLEO</name>